<dbReference type="AlphaFoldDB" id="A0A3P1BFW6"/>
<protein>
    <recommendedName>
        <fullName evidence="3">histidine kinase</fullName>
        <ecNumber evidence="3">2.7.13.3</ecNumber>
    </recommendedName>
</protein>
<dbReference type="InterPro" id="IPR005467">
    <property type="entry name" value="His_kinase_dom"/>
</dbReference>
<feature type="transmembrane region" description="Helical" evidence="11">
    <location>
        <begin position="7"/>
        <end position="30"/>
    </location>
</feature>
<reference evidence="14 15" key="1">
    <citation type="submission" date="2018-11" db="EMBL/GenBank/DDBJ databases">
        <authorList>
            <person name="Zhou Z."/>
            <person name="Wang G."/>
        </authorList>
    </citation>
    <scope>NUCLEOTIDE SEQUENCE [LARGE SCALE GENOMIC DNA]</scope>
    <source>
        <strain evidence="14 15">KCTC52004</strain>
    </source>
</reference>
<evidence type="ECO:0000256" key="4">
    <source>
        <dbReference type="ARBA" id="ARBA00022553"/>
    </source>
</evidence>
<evidence type="ECO:0000256" key="6">
    <source>
        <dbReference type="ARBA" id="ARBA00022692"/>
    </source>
</evidence>
<evidence type="ECO:0000256" key="11">
    <source>
        <dbReference type="SAM" id="Phobius"/>
    </source>
</evidence>
<keyword evidence="5" id="KW-0808">Transferase</keyword>
<keyword evidence="9" id="KW-0902">Two-component regulatory system</keyword>
<name>A0A3P1BFW6_9BACT</name>
<dbReference type="SUPFAM" id="SSF55874">
    <property type="entry name" value="ATPase domain of HSP90 chaperone/DNA topoisomerase II/histidine kinase"/>
    <property type="match status" value="1"/>
</dbReference>
<dbReference type="PRINTS" id="PR00344">
    <property type="entry name" value="BCTRLSENSOR"/>
</dbReference>
<evidence type="ECO:0000256" key="7">
    <source>
        <dbReference type="ARBA" id="ARBA00022777"/>
    </source>
</evidence>
<dbReference type="Pfam" id="PF02518">
    <property type="entry name" value="HATPase_c"/>
    <property type="match status" value="1"/>
</dbReference>
<dbReference type="Gene3D" id="1.10.287.130">
    <property type="match status" value="1"/>
</dbReference>
<dbReference type="InterPro" id="IPR003660">
    <property type="entry name" value="HAMP_dom"/>
</dbReference>
<comment type="caution">
    <text evidence="14">The sequence shown here is derived from an EMBL/GenBank/DDBJ whole genome shotgun (WGS) entry which is preliminary data.</text>
</comment>
<dbReference type="SUPFAM" id="SSF158472">
    <property type="entry name" value="HAMP domain-like"/>
    <property type="match status" value="1"/>
</dbReference>
<evidence type="ECO:0000259" key="13">
    <source>
        <dbReference type="PROSITE" id="PS50885"/>
    </source>
</evidence>
<dbReference type="RefSeq" id="WP_124877843.1">
    <property type="nucleotide sequence ID" value="NZ_RQJO01000011.1"/>
</dbReference>
<keyword evidence="4" id="KW-0597">Phosphoprotein</keyword>
<evidence type="ECO:0000256" key="9">
    <source>
        <dbReference type="ARBA" id="ARBA00023012"/>
    </source>
</evidence>
<dbReference type="CDD" id="cd00082">
    <property type="entry name" value="HisKA"/>
    <property type="match status" value="1"/>
</dbReference>
<evidence type="ECO:0000259" key="12">
    <source>
        <dbReference type="PROSITE" id="PS50109"/>
    </source>
</evidence>
<dbReference type="InterPro" id="IPR003661">
    <property type="entry name" value="HisK_dim/P_dom"/>
</dbReference>
<evidence type="ECO:0000256" key="10">
    <source>
        <dbReference type="ARBA" id="ARBA00023136"/>
    </source>
</evidence>
<dbReference type="CDD" id="cd06225">
    <property type="entry name" value="HAMP"/>
    <property type="match status" value="1"/>
</dbReference>
<keyword evidence="8 11" id="KW-1133">Transmembrane helix</keyword>
<evidence type="ECO:0000256" key="3">
    <source>
        <dbReference type="ARBA" id="ARBA00012438"/>
    </source>
</evidence>
<dbReference type="PANTHER" id="PTHR45436">
    <property type="entry name" value="SENSOR HISTIDINE KINASE YKOH"/>
    <property type="match status" value="1"/>
</dbReference>
<dbReference type="InterPro" id="IPR003594">
    <property type="entry name" value="HATPase_dom"/>
</dbReference>
<dbReference type="Proteomes" id="UP000271925">
    <property type="component" value="Unassembled WGS sequence"/>
</dbReference>
<dbReference type="SMART" id="SM00387">
    <property type="entry name" value="HATPase_c"/>
    <property type="match status" value="1"/>
</dbReference>
<evidence type="ECO:0000256" key="1">
    <source>
        <dbReference type="ARBA" id="ARBA00000085"/>
    </source>
</evidence>
<dbReference type="EC" id="2.7.13.3" evidence="3"/>
<keyword evidence="10 11" id="KW-0472">Membrane</keyword>
<evidence type="ECO:0000313" key="14">
    <source>
        <dbReference type="EMBL" id="RRA99811.1"/>
    </source>
</evidence>
<dbReference type="Pfam" id="PF00512">
    <property type="entry name" value="HisKA"/>
    <property type="match status" value="1"/>
</dbReference>
<evidence type="ECO:0000256" key="8">
    <source>
        <dbReference type="ARBA" id="ARBA00022989"/>
    </source>
</evidence>
<dbReference type="InterPro" id="IPR050428">
    <property type="entry name" value="TCS_sensor_his_kinase"/>
</dbReference>
<dbReference type="InterPro" id="IPR036890">
    <property type="entry name" value="HATPase_C_sf"/>
</dbReference>
<evidence type="ECO:0000256" key="2">
    <source>
        <dbReference type="ARBA" id="ARBA00004370"/>
    </source>
</evidence>
<dbReference type="PROSITE" id="PS50109">
    <property type="entry name" value="HIS_KIN"/>
    <property type="match status" value="1"/>
</dbReference>
<dbReference type="GO" id="GO:0016020">
    <property type="term" value="C:membrane"/>
    <property type="evidence" value="ECO:0007669"/>
    <property type="project" value="UniProtKB-SubCell"/>
</dbReference>
<proteinExistence type="predicted"/>
<evidence type="ECO:0000256" key="5">
    <source>
        <dbReference type="ARBA" id="ARBA00022679"/>
    </source>
</evidence>
<dbReference type="InterPro" id="IPR004358">
    <property type="entry name" value="Sig_transdc_His_kin-like_C"/>
</dbReference>
<keyword evidence="7" id="KW-0418">Kinase</keyword>
<accession>A0A3P1BFW6</accession>
<dbReference type="Gene3D" id="3.30.565.10">
    <property type="entry name" value="Histidine kinase-like ATPase, C-terminal domain"/>
    <property type="match status" value="1"/>
</dbReference>
<sequence>MRIRTKLAMLFTAITAAILLLFAVSIYLSYADYREDAYYKRLKQQALTKLRLLLEAKVEPAVLNVIYQNSPNALFQEEVAVYDSRFQLVYHDDRQGDFVKETPGFLHSIQHHQEVQFEQRGRQVVGFPYQFQGKTYLVTAAAYDEVGLSKLENLRITLIIAFLLGLVIVALLSRLVARQLLKPISTVVRQASEITATNLDRRVEEGNGRDELAELAITFNQMLDRLEHSFDAQKQFVSNVSHELRTPLAAIAGELELASNKPRTTSEYQQVIMRTLRDARRLTHLSNGLLDLAKASYDASEISFRELRLDELLMEARGQLLHQHPEYRITIVFEQEIEDDHLISANGNAYLLRVAFSNLMENGCKFSPDQHCTVTVKSLSDLCRLSFIDEGIGISDEDLPHVFTAFYRGQNRTYADGNGIGLSLTLRIISLHQGCISVKTEPGQRTIFEVELPHLKSPL</sequence>
<feature type="transmembrane region" description="Helical" evidence="11">
    <location>
        <begin position="156"/>
        <end position="177"/>
    </location>
</feature>
<comment type="catalytic activity">
    <reaction evidence="1">
        <text>ATP + protein L-histidine = ADP + protein N-phospho-L-histidine.</text>
        <dbReference type="EC" id="2.7.13.3"/>
    </reaction>
</comment>
<keyword evidence="15" id="KW-1185">Reference proteome</keyword>
<dbReference type="Pfam" id="PF00672">
    <property type="entry name" value="HAMP"/>
    <property type="match status" value="1"/>
</dbReference>
<comment type="subcellular location">
    <subcellularLocation>
        <location evidence="2">Membrane</location>
    </subcellularLocation>
</comment>
<feature type="domain" description="Histidine kinase" evidence="12">
    <location>
        <begin position="239"/>
        <end position="456"/>
    </location>
</feature>
<dbReference type="OrthoDB" id="594725at2"/>
<dbReference type="EMBL" id="RQJO01000011">
    <property type="protein sequence ID" value="RRA99811.1"/>
    <property type="molecule type" value="Genomic_DNA"/>
</dbReference>
<dbReference type="SMART" id="SM00388">
    <property type="entry name" value="HisKA"/>
    <property type="match status" value="1"/>
</dbReference>
<dbReference type="PROSITE" id="PS50885">
    <property type="entry name" value="HAMP"/>
    <property type="match status" value="1"/>
</dbReference>
<dbReference type="PANTHER" id="PTHR45436:SF5">
    <property type="entry name" value="SENSOR HISTIDINE KINASE TRCS"/>
    <property type="match status" value="1"/>
</dbReference>
<organism evidence="14 15">
    <name type="scientific">Larkinella rosea</name>
    <dbReference type="NCBI Taxonomy" id="2025312"/>
    <lineage>
        <taxon>Bacteria</taxon>
        <taxon>Pseudomonadati</taxon>
        <taxon>Bacteroidota</taxon>
        <taxon>Cytophagia</taxon>
        <taxon>Cytophagales</taxon>
        <taxon>Spirosomataceae</taxon>
        <taxon>Larkinella</taxon>
    </lineage>
</organism>
<dbReference type="FunFam" id="1.10.287.130:FF:000001">
    <property type="entry name" value="Two-component sensor histidine kinase"/>
    <property type="match status" value="1"/>
</dbReference>
<evidence type="ECO:0000313" key="15">
    <source>
        <dbReference type="Proteomes" id="UP000271925"/>
    </source>
</evidence>
<dbReference type="SMART" id="SM00304">
    <property type="entry name" value="HAMP"/>
    <property type="match status" value="1"/>
</dbReference>
<feature type="domain" description="HAMP" evidence="13">
    <location>
        <begin position="178"/>
        <end position="231"/>
    </location>
</feature>
<dbReference type="InterPro" id="IPR036097">
    <property type="entry name" value="HisK_dim/P_sf"/>
</dbReference>
<dbReference type="Gene3D" id="6.10.340.10">
    <property type="match status" value="1"/>
</dbReference>
<dbReference type="GO" id="GO:0000155">
    <property type="term" value="F:phosphorelay sensor kinase activity"/>
    <property type="evidence" value="ECO:0007669"/>
    <property type="project" value="InterPro"/>
</dbReference>
<keyword evidence="6 11" id="KW-0812">Transmembrane</keyword>
<dbReference type="SUPFAM" id="SSF47384">
    <property type="entry name" value="Homodimeric domain of signal transducing histidine kinase"/>
    <property type="match status" value="1"/>
</dbReference>
<gene>
    <name evidence="14" type="ORF">EHT25_24570</name>
</gene>